<dbReference type="AlphaFoldDB" id="B7VQ53"/>
<protein>
    <submittedName>
        <fullName evidence="2">Uncharacterized protein</fullName>
    </submittedName>
</protein>
<sequence length="197" mass="22474">MKFPIFVSILLSMMAAGSSVWIIQEDFKPQDTATLIIYIITALGGLISAVFVVYGYFVNLSVFKESQKPKLLLQVHNERRNLIGTGENVHQTVLHYANLSQNECRGLTLCLSLVGEGENIEIPRLFNPKMNVGPNDSRTRDFPTLIYLRENGIPEAVIRNLGKYKLRASYSYSIMNEKVKSHYDYAWDHGNEWWSIV</sequence>
<reference evidence="2 3" key="1">
    <citation type="submission" date="2009-02" db="EMBL/GenBank/DDBJ databases">
        <title>Vibrio splendidus str. LGP32 complete genome.</title>
        <authorList>
            <person name="Mazel D."/>
            <person name="Le Roux F."/>
        </authorList>
    </citation>
    <scope>NUCLEOTIDE SEQUENCE [LARGE SCALE GENOMIC DNA]</scope>
    <source>
        <strain evidence="2 3">LGP32</strain>
    </source>
</reference>
<accession>B7VQ53</accession>
<feature type="transmembrane region" description="Helical" evidence="1">
    <location>
        <begin position="35"/>
        <end position="58"/>
    </location>
</feature>
<dbReference type="PATRIC" id="fig|575788.5.peg.81"/>
<proteinExistence type="predicted"/>
<keyword evidence="1" id="KW-1133">Transmembrane helix</keyword>
<dbReference type="KEGG" id="vsp:VS_II0083"/>
<keyword evidence="1" id="KW-0812">Transmembrane</keyword>
<dbReference type="EMBL" id="FM954973">
    <property type="protein sequence ID" value="CAV25322.1"/>
    <property type="molecule type" value="Genomic_DNA"/>
</dbReference>
<evidence type="ECO:0000313" key="2">
    <source>
        <dbReference type="EMBL" id="CAV25322.1"/>
    </source>
</evidence>
<dbReference type="HOGENOM" id="CLU_1383691_0_0_6"/>
<gene>
    <name evidence="2" type="ordered locus">VS_II0083</name>
</gene>
<organism evidence="2 3">
    <name type="scientific">Vibrio atlanticus (strain LGP32)</name>
    <name type="common">Vibrio splendidus (strain Mel32)</name>
    <dbReference type="NCBI Taxonomy" id="575788"/>
    <lineage>
        <taxon>Bacteria</taxon>
        <taxon>Pseudomonadati</taxon>
        <taxon>Pseudomonadota</taxon>
        <taxon>Gammaproteobacteria</taxon>
        <taxon>Vibrionales</taxon>
        <taxon>Vibrionaceae</taxon>
        <taxon>Vibrio</taxon>
    </lineage>
</organism>
<name>B7VQ53_VIBA3</name>
<evidence type="ECO:0000256" key="1">
    <source>
        <dbReference type="SAM" id="Phobius"/>
    </source>
</evidence>
<evidence type="ECO:0000313" key="3">
    <source>
        <dbReference type="Proteomes" id="UP000009100"/>
    </source>
</evidence>
<keyword evidence="1" id="KW-0472">Membrane</keyword>
<dbReference type="Proteomes" id="UP000009100">
    <property type="component" value="Chromosome 2"/>
</dbReference>